<reference evidence="1" key="1">
    <citation type="submission" date="2020-04" db="EMBL/GenBank/DDBJ databases">
        <authorList>
            <person name="Chiriac C."/>
            <person name="Salcher M."/>
            <person name="Ghai R."/>
            <person name="Kavagutti S V."/>
        </authorList>
    </citation>
    <scope>NUCLEOTIDE SEQUENCE</scope>
</reference>
<name>A0A6J5LCS5_9CAUD</name>
<evidence type="ECO:0000313" key="1">
    <source>
        <dbReference type="EMBL" id="CAB4130976.1"/>
    </source>
</evidence>
<gene>
    <name evidence="1" type="ORF">UFOVP129_40</name>
</gene>
<organism evidence="1">
    <name type="scientific">uncultured Caudovirales phage</name>
    <dbReference type="NCBI Taxonomy" id="2100421"/>
    <lineage>
        <taxon>Viruses</taxon>
        <taxon>Duplodnaviria</taxon>
        <taxon>Heunggongvirae</taxon>
        <taxon>Uroviricota</taxon>
        <taxon>Caudoviricetes</taxon>
        <taxon>Peduoviridae</taxon>
        <taxon>Maltschvirus</taxon>
        <taxon>Maltschvirus maltsch</taxon>
    </lineage>
</organism>
<protein>
    <submittedName>
        <fullName evidence="1">Uncharacterized protein</fullName>
    </submittedName>
</protein>
<dbReference type="EMBL" id="LR796245">
    <property type="protein sequence ID" value="CAB4130976.1"/>
    <property type="molecule type" value="Genomic_DNA"/>
</dbReference>
<accession>A0A6J5LCS5</accession>
<proteinExistence type="predicted"/>
<sequence>MARPVAQIQNDIQAALVSNLAAVGITLDITQWSRRNMLRVLCFVFATATNYLEQLMDILKNSIETTASQAAAPSYSWIQLKMFLFQYSATTPQILQIIDTIPQYPVVDATLRIITGCAVTSSVSNEVTIKVAKGNPFISLTTLEKSAAQGYINELGSAGINYTVVSLDSDKIYINADIYFNGQYSSVISDNVIAALNSFLQNIATTNLTTSSTTNGGVKVSDLENVIRGVAGVNDVVVKNIKARPDTASFSAGVDLVLNQTILSRQWLPIAGYTSQETTSGKTFTDSLNFIAE</sequence>